<dbReference type="AlphaFoldDB" id="A0A511JAL8"/>
<sequence length="230" mass="24061">MLVVPVVVGAVIAGATWRHALLLITWLVAYLAFHTTGLWLKASRRPRYLPPVRAYGVSVVVLGTALVASDPALLRWAPVYLGLLAVSWWCSARRADRSWLNDAVTVVAASLMTVVSAGLGIPTTPAGAWPAAAVLGAYFLGTVPYVKTLIRERGRRSVLIVSVGYHSALLAAAVAIALLGGPLSLVVLAAGLLARAVLVPRRRPWPSAKAIGLGEIAATAAVTVVVLTLV</sequence>
<evidence type="ECO:0000313" key="3">
    <source>
        <dbReference type="Proteomes" id="UP000321720"/>
    </source>
</evidence>
<dbReference type="Pfam" id="PF14256">
    <property type="entry name" value="YwiC"/>
    <property type="match status" value="1"/>
</dbReference>
<comment type="caution">
    <text evidence="2">The sequence shown here is derived from an EMBL/GenBank/DDBJ whole genome shotgun (WGS) entry which is preliminary data.</text>
</comment>
<dbReference type="Proteomes" id="UP000321720">
    <property type="component" value="Unassembled WGS sequence"/>
</dbReference>
<evidence type="ECO:0008006" key="4">
    <source>
        <dbReference type="Google" id="ProtNLM"/>
    </source>
</evidence>
<feature type="transmembrane region" description="Helical" evidence="1">
    <location>
        <begin position="52"/>
        <end position="68"/>
    </location>
</feature>
<keyword evidence="1" id="KW-0812">Transmembrane</keyword>
<keyword evidence="1" id="KW-1133">Transmembrane helix</keyword>
<feature type="transmembrane region" description="Helical" evidence="1">
    <location>
        <begin position="210"/>
        <end position="229"/>
    </location>
</feature>
<reference evidence="2 3" key="1">
    <citation type="submission" date="2019-07" db="EMBL/GenBank/DDBJ databases">
        <title>Whole genome shotgun sequence of Cellulomonas composti NBRC 100758.</title>
        <authorList>
            <person name="Hosoyama A."/>
            <person name="Uohara A."/>
            <person name="Ohji S."/>
            <person name="Ichikawa N."/>
        </authorList>
    </citation>
    <scope>NUCLEOTIDE SEQUENCE [LARGE SCALE GENOMIC DNA]</scope>
    <source>
        <strain evidence="2 3">NBRC 100758</strain>
    </source>
</reference>
<dbReference type="InterPro" id="IPR025576">
    <property type="entry name" value="YwiC"/>
</dbReference>
<gene>
    <name evidence="2" type="ORF">CCO02nite_14110</name>
</gene>
<protein>
    <recommendedName>
        <fullName evidence="4">YwiC-like protein</fullName>
    </recommendedName>
</protein>
<organism evidence="2 3">
    <name type="scientific">Cellulomonas composti</name>
    <dbReference type="NCBI Taxonomy" id="266130"/>
    <lineage>
        <taxon>Bacteria</taxon>
        <taxon>Bacillati</taxon>
        <taxon>Actinomycetota</taxon>
        <taxon>Actinomycetes</taxon>
        <taxon>Micrococcales</taxon>
        <taxon>Cellulomonadaceae</taxon>
        <taxon>Cellulomonas</taxon>
    </lineage>
</organism>
<keyword evidence="3" id="KW-1185">Reference proteome</keyword>
<dbReference type="EMBL" id="BJWG01000005">
    <property type="protein sequence ID" value="GEL94753.1"/>
    <property type="molecule type" value="Genomic_DNA"/>
</dbReference>
<evidence type="ECO:0000256" key="1">
    <source>
        <dbReference type="SAM" id="Phobius"/>
    </source>
</evidence>
<accession>A0A511JAL8</accession>
<evidence type="ECO:0000313" key="2">
    <source>
        <dbReference type="EMBL" id="GEL94753.1"/>
    </source>
</evidence>
<proteinExistence type="predicted"/>
<feature type="transmembrane region" description="Helical" evidence="1">
    <location>
        <begin position="20"/>
        <end position="40"/>
    </location>
</feature>
<feature type="transmembrane region" description="Helical" evidence="1">
    <location>
        <begin position="74"/>
        <end position="91"/>
    </location>
</feature>
<feature type="transmembrane region" description="Helical" evidence="1">
    <location>
        <begin position="103"/>
        <end position="121"/>
    </location>
</feature>
<feature type="transmembrane region" description="Helical" evidence="1">
    <location>
        <begin position="127"/>
        <end position="146"/>
    </location>
</feature>
<name>A0A511JAL8_9CELL</name>
<keyword evidence="1" id="KW-0472">Membrane</keyword>